<organism evidence="3 4">
    <name type="scientific">Humicola insolens</name>
    <name type="common">Soft-rot fungus</name>
    <dbReference type="NCBI Taxonomy" id="85995"/>
    <lineage>
        <taxon>Eukaryota</taxon>
        <taxon>Fungi</taxon>
        <taxon>Dikarya</taxon>
        <taxon>Ascomycota</taxon>
        <taxon>Pezizomycotina</taxon>
        <taxon>Sordariomycetes</taxon>
        <taxon>Sordariomycetidae</taxon>
        <taxon>Sordariales</taxon>
        <taxon>Chaetomiaceae</taxon>
        <taxon>Mycothermus</taxon>
    </lineage>
</organism>
<dbReference type="InterPro" id="IPR001810">
    <property type="entry name" value="F-box_dom"/>
</dbReference>
<feature type="compositionally biased region" description="Acidic residues" evidence="1">
    <location>
        <begin position="327"/>
        <end position="361"/>
    </location>
</feature>
<evidence type="ECO:0000256" key="1">
    <source>
        <dbReference type="SAM" id="MobiDB-lite"/>
    </source>
</evidence>
<sequence length="385" mass="43302">MPLPYEVVLLAAEHLDTVSIRSLARTCRIVHQLVQDYEHSIAKGMISRALPEPINLVSPISILSTTPIAISSMTRDSAWENLWNFRSAILSGPTFRLVAELEARGRRIDAFLAPRTPDSPRGVGILRDCLDKLDQFRGLREHETAGLIQGLKEACRLVDHLADLGALVHANPTTKSSTIPGADGSLRTLHPKVALAPEIHNARRRFLIEGGLTPLQLAFLSLLADLYSRVPLPMEHPTFQDTPEELSKRRESFLRHGTALLYAQAHIPEFDLPATMTPVARMKAHTAYRQLQAYYRKEDGWVFWELRNPSPDNLQQTLLDAVKGSEEGEDKPEETDDEREEEDVWFDAGEDWSEVGEDGQGEEQGKLKEQKSVRDAMILEWIARV</sequence>
<reference evidence="3 4" key="1">
    <citation type="journal article" date="2024" name="Commun. Biol.">
        <title>Comparative genomic analysis of thermophilic fungi reveals convergent evolutionary adaptations and gene losses.</title>
        <authorList>
            <person name="Steindorff A.S."/>
            <person name="Aguilar-Pontes M.V."/>
            <person name="Robinson A.J."/>
            <person name="Andreopoulos B."/>
            <person name="LaButti K."/>
            <person name="Kuo A."/>
            <person name="Mondo S."/>
            <person name="Riley R."/>
            <person name="Otillar R."/>
            <person name="Haridas S."/>
            <person name="Lipzen A."/>
            <person name="Grimwood J."/>
            <person name="Schmutz J."/>
            <person name="Clum A."/>
            <person name="Reid I.D."/>
            <person name="Moisan M.C."/>
            <person name="Butler G."/>
            <person name="Nguyen T.T.M."/>
            <person name="Dewar K."/>
            <person name="Conant G."/>
            <person name="Drula E."/>
            <person name="Henrissat B."/>
            <person name="Hansel C."/>
            <person name="Singer S."/>
            <person name="Hutchinson M.I."/>
            <person name="de Vries R.P."/>
            <person name="Natvig D.O."/>
            <person name="Powell A.J."/>
            <person name="Tsang A."/>
            <person name="Grigoriev I.V."/>
        </authorList>
    </citation>
    <scope>NUCLEOTIDE SEQUENCE [LARGE SCALE GENOMIC DNA]</scope>
    <source>
        <strain evidence="3 4">CBS 620.91</strain>
    </source>
</reference>
<accession>A0ABR3VGF5</accession>
<dbReference type="PROSITE" id="PS50181">
    <property type="entry name" value="FBOX"/>
    <property type="match status" value="1"/>
</dbReference>
<feature type="domain" description="F-box" evidence="2">
    <location>
        <begin position="1"/>
        <end position="45"/>
    </location>
</feature>
<gene>
    <name evidence="3" type="ORF">VTJ49DRAFT_7647</name>
</gene>
<dbReference type="Proteomes" id="UP001583172">
    <property type="component" value="Unassembled WGS sequence"/>
</dbReference>
<evidence type="ECO:0000259" key="2">
    <source>
        <dbReference type="PROSITE" id="PS50181"/>
    </source>
</evidence>
<keyword evidence="4" id="KW-1185">Reference proteome</keyword>
<evidence type="ECO:0000313" key="4">
    <source>
        <dbReference type="Proteomes" id="UP001583172"/>
    </source>
</evidence>
<proteinExistence type="predicted"/>
<evidence type="ECO:0000313" key="3">
    <source>
        <dbReference type="EMBL" id="KAL1840905.1"/>
    </source>
</evidence>
<name>A0ABR3VGF5_HUMIN</name>
<protein>
    <recommendedName>
        <fullName evidence="2">F-box domain-containing protein</fullName>
    </recommendedName>
</protein>
<comment type="caution">
    <text evidence="3">The sequence shown here is derived from an EMBL/GenBank/DDBJ whole genome shotgun (WGS) entry which is preliminary data.</text>
</comment>
<dbReference type="EMBL" id="JAZGSY010000095">
    <property type="protein sequence ID" value="KAL1840905.1"/>
    <property type="molecule type" value="Genomic_DNA"/>
</dbReference>
<feature type="region of interest" description="Disordered" evidence="1">
    <location>
        <begin position="323"/>
        <end position="370"/>
    </location>
</feature>